<evidence type="ECO:0000313" key="1">
    <source>
        <dbReference type="EMBL" id="MBC8558031.1"/>
    </source>
</evidence>
<dbReference type="Proteomes" id="UP000637513">
    <property type="component" value="Unassembled WGS sequence"/>
</dbReference>
<sequence length="76" mass="8879">MELTEDILLRVPIVTGYGNQRFCIENYRNIIEYTTNLIRVQTKTGKIHILGRNLVIAYFRDDAMCVMGEVLSIEYH</sequence>
<reference evidence="1 2" key="1">
    <citation type="submission" date="2020-08" db="EMBL/GenBank/DDBJ databases">
        <title>Genome public.</title>
        <authorList>
            <person name="Liu C."/>
            <person name="Sun Q."/>
        </authorList>
    </citation>
    <scope>NUCLEOTIDE SEQUENCE [LARGE SCALE GENOMIC DNA]</scope>
    <source>
        <strain evidence="1 2">BX3</strain>
    </source>
</reference>
<dbReference type="InterPro" id="IPR022476">
    <property type="entry name" value="Spore_YabP/YqfC"/>
</dbReference>
<evidence type="ECO:0000313" key="2">
    <source>
        <dbReference type="Proteomes" id="UP000637513"/>
    </source>
</evidence>
<organism evidence="1 2">
    <name type="scientific">Jutongia hominis</name>
    <dbReference type="NCBI Taxonomy" id="2763664"/>
    <lineage>
        <taxon>Bacteria</taxon>
        <taxon>Bacillati</taxon>
        <taxon>Bacillota</taxon>
        <taxon>Clostridia</taxon>
        <taxon>Lachnospirales</taxon>
        <taxon>Lachnospiraceae</taxon>
        <taxon>Jutongia</taxon>
    </lineage>
</organism>
<protein>
    <submittedName>
        <fullName evidence="1">YabP/YqfC family sporulation protein</fullName>
    </submittedName>
</protein>
<dbReference type="Pfam" id="PF07873">
    <property type="entry name" value="YabP"/>
    <property type="match status" value="1"/>
</dbReference>
<gene>
    <name evidence="1" type="ORF">H8700_09960</name>
</gene>
<comment type="caution">
    <text evidence="1">The sequence shown here is derived from an EMBL/GenBank/DDBJ whole genome shotgun (WGS) entry which is preliminary data.</text>
</comment>
<proteinExistence type="predicted"/>
<name>A0ABR7MW50_9FIRM</name>
<keyword evidence="2" id="KW-1185">Reference proteome</keyword>
<accession>A0ABR7MW50</accession>
<dbReference type="EMBL" id="JACRSW010000032">
    <property type="protein sequence ID" value="MBC8558031.1"/>
    <property type="molecule type" value="Genomic_DNA"/>
</dbReference>